<dbReference type="EMBL" id="WTYE01000001">
    <property type="protein sequence ID" value="MXP32584.1"/>
    <property type="molecule type" value="Genomic_DNA"/>
</dbReference>
<dbReference type="GO" id="GO:0004364">
    <property type="term" value="F:glutathione transferase activity"/>
    <property type="evidence" value="ECO:0007669"/>
    <property type="project" value="UniProtKB-EC"/>
</dbReference>
<organism evidence="5 6">
    <name type="scientific">Parerythrobacter jejuensis</name>
    <dbReference type="NCBI Taxonomy" id="795812"/>
    <lineage>
        <taxon>Bacteria</taxon>
        <taxon>Pseudomonadati</taxon>
        <taxon>Pseudomonadota</taxon>
        <taxon>Alphaproteobacteria</taxon>
        <taxon>Sphingomonadales</taxon>
        <taxon>Erythrobacteraceae</taxon>
        <taxon>Parerythrobacter</taxon>
    </lineage>
</organism>
<dbReference type="InterPro" id="IPR036249">
    <property type="entry name" value="Thioredoxin-like_sf"/>
</dbReference>
<evidence type="ECO:0000256" key="2">
    <source>
        <dbReference type="ARBA" id="ARBA00022679"/>
    </source>
</evidence>
<dbReference type="PANTHER" id="PTHR43900:SF3">
    <property type="entry name" value="GLUTATHIONE S-TRANSFERASE RHO"/>
    <property type="match status" value="1"/>
</dbReference>
<dbReference type="CDD" id="cd00299">
    <property type="entry name" value="GST_C_family"/>
    <property type="match status" value="1"/>
</dbReference>
<dbReference type="InterPro" id="IPR036282">
    <property type="entry name" value="Glutathione-S-Trfase_C_sf"/>
</dbReference>
<reference evidence="5 6" key="1">
    <citation type="submission" date="2019-12" db="EMBL/GenBank/DDBJ databases">
        <title>Genomic-based taxomic classification of the family Erythrobacteraceae.</title>
        <authorList>
            <person name="Xu L."/>
        </authorList>
    </citation>
    <scope>NUCLEOTIDE SEQUENCE [LARGE SCALE GENOMIC DNA]</scope>
    <source>
        <strain evidence="5 6">JCM 16677</strain>
    </source>
</reference>
<dbReference type="AlphaFoldDB" id="A0A845ASL7"/>
<proteinExistence type="predicted"/>
<accession>A0A845ASL7</accession>
<name>A0A845ASL7_9SPHN</name>
<dbReference type="GO" id="GO:0005737">
    <property type="term" value="C:cytoplasm"/>
    <property type="evidence" value="ECO:0007669"/>
    <property type="project" value="TreeGrafter"/>
</dbReference>
<keyword evidence="2" id="KW-0808">Transferase</keyword>
<evidence type="ECO:0000259" key="4">
    <source>
        <dbReference type="PROSITE" id="PS50405"/>
    </source>
</evidence>
<feature type="domain" description="GST C-terminal" evidence="4">
    <location>
        <begin position="81"/>
        <end position="206"/>
    </location>
</feature>
<feature type="domain" description="GST N-terminal" evidence="3">
    <location>
        <begin position="2"/>
        <end position="76"/>
    </location>
</feature>
<dbReference type="InterPro" id="IPR004045">
    <property type="entry name" value="Glutathione_S-Trfase_N"/>
</dbReference>
<dbReference type="PANTHER" id="PTHR43900">
    <property type="entry name" value="GLUTATHIONE S-TRANSFERASE RHO"/>
    <property type="match status" value="1"/>
</dbReference>
<dbReference type="InterPro" id="IPR040079">
    <property type="entry name" value="Glutathione_S-Trfase"/>
</dbReference>
<evidence type="ECO:0000259" key="3">
    <source>
        <dbReference type="PROSITE" id="PS50404"/>
    </source>
</evidence>
<protein>
    <recommendedName>
        <fullName evidence="1">glutathione transferase</fullName>
        <ecNumber evidence="1">2.5.1.18</ecNumber>
    </recommendedName>
</protein>
<evidence type="ECO:0000313" key="5">
    <source>
        <dbReference type="EMBL" id="MXP32584.1"/>
    </source>
</evidence>
<dbReference type="GO" id="GO:0043295">
    <property type="term" value="F:glutathione binding"/>
    <property type="evidence" value="ECO:0007669"/>
    <property type="project" value="TreeGrafter"/>
</dbReference>
<sequence length="206" mass="22905">MADVRIFGPVISTYVRIVEVVSHEAGLDHEVIPTAAHSDQNRHPFGKVPVVEVDGLELYETVSIARYLDNRHNGGALQSNDPVMQAGMDRWISVADSYLFPLFEHGLVMPFVMHRYAGQPLDEDRIARNLPNIAKSLEFLDLEIAKDGAWTGGFTLADIWLYVILRGVELTPHGAAGIAQCEHLKAWIAFTAMQPSIQATRWESEG</sequence>
<dbReference type="OrthoDB" id="9782992at2"/>
<dbReference type="EC" id="2.5.1.18" evidence="1"/>
<dbReference type="Pfam" id="PF13417">
    <property type="entry name" value="GST_N_3"/>
    <property type="match status" value="1"/>
</dbReference>
<dbReference type="PROSITE" id="PS50405">
    <property type="entry name" value="GST_CTER"/>
    <property type="match status" value="1"/>
</dbReference>
<dbReference type="SUPFAM" id="SSF52833">
    <property type="entry name" value="Thioredoxin-like"/>
    <property type="match status" value="1"/>
</dbReference>
<dbReference type="SUPFAM" id="SSF47616">
    <property type="entry name" value="GST C-terminal domain-like"/>
    <property type="match status" value="1"/>
</dbReference>
<dbReference type="Proteomes" id="UP000446786">
    <property type="component" value="Unassembled WGS sequence"/>
</dbReference>
<dbReference type="RefSeq" id="WP_160779912.1">
    <property type="nucleotide sequence ID" value="NZ_BAAAZF010000001.1"/>
</dbReference>
<dbReference type="PROSITE" id="PS50404">
    <property type="entry name" value="GST_NTER"/>
    <property type="match status" value="1"/>
</dbReference>
<evidence type="ECO:0000313" key="6">
    <source>
        <dbReference type="Proteomes" id="UP000446786"/>
    </source>
</evidence>
<dbReference type="Gene3D" id="1.20.1050.10">
    <property type="match status" value="1"/>
</dbReference>
<dbReference type="InterPro" id="IPR010987">
    <property type="entry name" value="Glutathione-S-Trfase_C-like"/>
</dbReference>
<keyword evidence="6" id="KW-1185">Reference proteome</keyword>
<dbReference type="Gene3D" id="3.40.30.10">
    <property type="entry name" value="Glutaredoxin"/>
    <property type="match status" value="1"/>
</dbReference>
<evidence type="ECO:0000256" key="1">
    <source>
        <dbReference type="ARBA" id="ARBA00012452"/>
    </source>
</evidence>
<dbReference type="SFLD" id="SFLDS00019">
    <property type="entry name" value="Glutathione_Transferase_(cytos"/>
    <property type="match status" value="1"/>
</dbReference>
<comment type="caution">
    <text evidence="5">The sequence shown here is derived from an EMBL/GenBank/DDBJ whole genome shotgun (WGS) entry which is preliminary data.</text>
</comment>
<gene>
    <name evidence="5" type="ORF">GRI94_12205</name>
</gene>